<gene>
    <name evidence="1" type="ORF">CALMAC_LOCUS5835</name>
</gene>
<accession>A0A653C426</accession>
<evidence type="ECO:0000313" key="1">
    <source>
        <dbReference type="EMBL" id="VEN42298.1"/>
    </source>
</evidence>
<keyword evidence="2" id="KW-1185">Reference proteome</keyword>
<name>A0A653C426_CALMS</name>
<reference evidence="1 2" key="1">
    <citation type="submission" date="2019-01" db="EMBL/GenBank/DDBJ databases">
        <authorList>
            <person name="Sayadi A."/>
        </authorList>
    </citation>
    <scope>NUCLEOTIDE SEQUENCE [LARGE SCALE GENOMIC DNA]</scope>
</reference>
<dbReference type="Proteomes" id="UP000410492">
    <property type="component" value="Unassembled WGS sequence"/>
</dbReference>
<sequence length="328" mass="37163">MYKEFREVYIFKRCAKIAGNRQLLMEIRPKREESLSFNRDKLLHGVRNQGLIDKGAQNAYYAFCAVFVIEQIGGQQGVEDEYRVQAFGDDTQLYCRFRDSGARSAAIVFNKELEKINTILVEHSLLLNPEKIRFSSPNTDHTRRLHVQIYLRRQTGAWQGLACAGDWSKMVLNRLAFSLGTKVTLYKASEHRVPITVRYCHLNSANQGRMVKRQNTRLYKGYQTKVPSHQRPPIANNSIDVFMGISKRYLLLVNSTCGQTSMVGLGNAAYLNLVGSLYPLPVPMTSPFTGIPTGESMAAISLRYFVSGIPKHIKYQFVHGTDKSTIAI</sequence>
<protein>
    <submittedName>
        <fullName evidence="1">Uncharacterized protein</fullName>
    </submittedName>
</protein>
<evidence type="ECO:0000313" key="2">
    <source>
        <dbReference type="Proteomes" id="UP000410492"/>
    </source>
</evidence>
<dbReference type="EMBL" id="CAACVG010006884">
    <property type="protein sequence ID" value="VEN42298.1"/>
    <property type="molecule type" value="Genomic_DNA"/>
</dbReference>
<proteinExistence type="predicted"/>
<organism evidence="1 2">
    <name type="scientific">Callosobruchus maculatus</name>
    <name type="common">Southern cowpea weevil</name>
    <name type="synonym">Pulse bruchid</name>
    <dbReference type="NCBI Taxonomy" id="64391"/>
    <lineage>
        <taxon>Eukaryota</taxon>
        <taxon>Metazoa</taxon>
        <taxon>Ecdysozoa</taxon>
        <taxon>Arthropoda</taxon>
        <taxon>Hexapoda</taxon>
        <taxon>Insecta</taxon>
        <taxon>Pterygota</taxon>
        <taxon>Neoptera</taxon>
        <taxon>Endopterygota</taxon>
        <taxon>Coleoptera</taxon>
        <taxon>Polyphaga</taxon>
        <taxon>Cucujiformia</taxon>
        <taxon>Chrysomeloidea</taxon>
        <taxon>Chrysomelidae</taxon>
        <taxon>Bruchinae</taxon>
        <taxon>Bruchini</taxon>
        <taxon>Callosobruchus</taxon>
    </lineage>
</organism>
<dbReference type="AlphaFoldDB" id="A0A653C426"/>